<evidence type="ECO:0008006" key="4">
    <source>
        <dbReference type="Google" id="ProtNLM"/>
    </source>
</evidence>
<proteinExistence type="predicted"/>
<keyword evidence="1" id="KW-1133">Transmembrane helix</keyword>
<dbReference type="InterPro" id="IPR008910">
    <property type="entry name" value="MSC_TM_helix"/>
</dbReference>
<evidence type="ECO:0000313" key="2">
    <source>
        <dbReference type="EMBL" id="AOW80425.1"/>
    </source>
</evidence>
<dbReference type="Gene3D" id="1.10.287.1260">
    <property type="match status" value="1"/>
</dbReference>
<evidence type="ECO:0000313" key="3">
    <source>
        <dbReference type="Proteomes" id="UP000185608"/>
    </source>
</evidence>
<feature type="transmembrane region" description="Helical" evidence="1">
    <location>
        <begin position="263"/>
        <end position="289"/>
    </location>
</feature>
<feature type="transmembrane region" description="Helical" evidence="1">
    <location>
        <begin position="167"/>
        <end position="187"/>
    </location>
</feature>
<organism evidence="2 3">
    <name type="scientific">Halodesulfurarchaeum formicicum</name>
    <dbReference type="NCBI Taxonomy" id="1873524"/>
    <lineage>
        <taxon>Archaea</taxon>
        <taxon>Methanobacteriati</taxon>
        <taxon>Methanobacteriota</taxon>
        <taxon>Stenosarchaea group</taxon>
        <taxon>Halobacteria</taxon>
        <taxon>Halobacteriales</taxon>
        <taxon>Halobacteriaceae</taxon>
        <taxon>Halodesulfurarchaeum</taxon>
    </lineage>
</organism>
<dbReference type="InterPro" id="IPR045275">
    <property type="entry name" value="MscS_archaea/bacteria_type"/>
</dbReference>
<dbReference type="AlphaFoldDB" id="A0A1D8S502"/>
<accession>A0A1D8S502</accession>
<dbReference type="PANTHER" id="PTHR30221:SF1">
    <property type="entry name" value="SMALL-CONDUCTANCE MECHANOSENSITIVE CHANNEL"/>
    <property type="match status" value="1"/>
</dbReference>
<feature type="transmembrane region" description="Helical" evidence="1">
    <location>
        <begin position="235"/>
        <end position="257"/>
    </location>
</feature>
<name>A0A1D8S502_9EURY</name>
<feature type="transmembrane region" description="Helical" evidence="1">
    <location>
        <begin position="102"/>
        <end position="122"/>
    </location>
</feature>
<sequence length="316" mass="33213">MEPINQAIGSVISFLPTLLGAILILIVGYIIGKIVGGLVTRVLRRIGIDRYTEGTAVEEVDTSRGLARTLGLIVSYYIYFVALIAAANVLDIPQLTGLLADLGAYLPVVLGALAVLVIGFVAGRIIGDFVARIVGDFGIGHYLRETPFARFGGEGGFGRLVGKIVAYYIYLLTLLAVVDILAIDALSTLLNDFAGYLPALAGGLLVLVVGIWLAERVAEVVAESGDGRAFSVGSLGVKVLIYYITITLALATVGINIEVLTSLFTTFVVAFFGALALALAIGIGLAVGLGGQDYVAENIDSWVSSARSSVREEEEE</sequence>
<reference evidence="2 3" key="1">
    <citation type="submission" date="2016-06" db="EMBL/GenBank/DDBJ databases">
        <title>Discovery of anaerobic lithoheterotrophic haloarchaeon capable of sulfur respiration by hydrogen and formate.</title>
        <authorList>
            <person name="Sorokin D.Y."/>
            <person name="Kublanov I.V."/>
            <person name="Roman P."/>
            <person name="Sinninghe Damste J.S."/>
            <person name="Golyshin P.N."/>
            <person name="Rojo D."/>
            <person name="Ciordia S."/>
            <person name="Mena Md.C."/>
            <person name="Ferrer M."/>
            <person name="Smedile F."/>
            <person name="Messina E."/>
            <person name="La Cono V."/>
            <person name="Yakimov M.M."/>
        </authorList>
    </citation>
    <scope>NUCLEOTIDE SEQUENCE [LARGE SCALE GENOMIC DNA]</scope>
    <source>
        <strain evidence="2 3">HTSR1</strain>
    </source>
</reference>
<feature type="transmembrane region" description="Helical" evidence="1">
    <location>
        <begin position="193"/>
        <end position="214"/>
    </location>
</feature>
<feature type="transmembrane region" description="Helical" evidence="1">
    <location>
        <begin position="70"/>
        <end position="90"/>
    </location>
</feature>
<dbReference type="GO" id="GO:0008381">
    <property type="term" value="F:mechanosensitive monoatomic ion channel activity"/>
    <property type="evidence" value="ECO:0007669"/>
    <property type="project" value="InterPro"/>
</dbReference>
<dbReference type="PANTHER" id="PTHR30221">
    <property type="entry name" value="SMALL-CONDUCTANCE MECHANOSENSITIVE CHANNEL"/>
    <property type="match status" value="1"/>
</dbReference>
<dbReference type="STRING" id="1873524.HSR6_1320"/>
<keyword evidence="1" id="KW-0812">Transmembrane</keyword>
<evidence type="ECO:0000256" key="1">
    <source>
        <dbReference type="SAM" id="Phobius"/>
    </source>
</evidence>
<dbReference type="KEGG" id="halh:HTSR_1248"/>
<dbReference type="Proteomes" id="UP000185608">
    <property type="component" value="Chromosome"/>
</dbReference>
<gene>
    <name evidence="2" type="ORF">HTSR_1248</name>
</gene>
<protein>
    <recommendedName>
        <fullName evidence="4">TM helix repeat-containing protein</fullName>
    </recommendedName>
</protein>
<keyword evidence="1" id="KW-0472">Membrane</keyword>
<dbReference type="Pfam" id="PF05552">
    <property type="entry name" value="MS_channel_1st_1"/>
    <property type="match status" value="3"/>
</dbReference>
<dbReference type="EMBL" id="CP016070">
    <property type="protein sequence ID" value="AOW80425.1"/>
    <property type="molecule type" value="Genomic_DNA"/>
</dbReference>
<feature type="transmembrane region" description="Helical" evidence="1">
    <location>
        <begin position="12"/>
        <end position="35"/>
    </location>
</feature>